<gene>
    <name evidence="2" type="ORF">CgunFtcFv8_020953</name>
</gene>
<dbReference type="AlphaFoldDB" id="A0AAN8E8U7"/>
<reference evidence="2 3" key="1">
    <citation type="journal article" date="2023" name="Mol. Biol. Evol.">
        <title>Genomics of Secondarily Temperate Adaptation in the Only Non-Antarctic Icefish.</title>
        <authorList>
            <person name="Rivera-Colon A.G."/>
            <person name="Rayamajhi N."/>
            <person name="Minhas B.F."/>
            <person name="Madrigal G."/>
            <person name="Bilyk K.T."/>
            <person name="Yoon V."/>
            <person name="Hune M."/>
            <person name="Gregory S."/>
            <person name="Cheng C.H.C."/>
            <person name="Catchen J.M."/>
        </authorList>
    </citation>
    <scope>NUCLEOTIDE SEQUENCE [LARGE SCALE GENOMIC DNA]</scope>
    <source>
        <tissue evidence="2">White muscle</tissue>
    </source>
</reference>
<feature type="region of interest" description="Disordered" evidence="1">
    <location>
        <begin position="41"/>
        <end position="67"/>
    </location>
</feature>
<comment type="caution">
    <text evidence="2">The sequence shown here is derived from an EMBL/GenBank/DDBJ whole genome shotgun (WGS) entry which is preliminary data.</text>
</comment>
<dbReference type="Proteomes" id="UP001331515">
    <property type="component" value="Unassembled WGS sequence"/>
</dbReference>
<sequence>MNAVITLHVGSTAHTSIHPLSVYAPHDDSRSETQRVEAPALGCLTGSGGRGSGVARHHDDQNTSRARAPALRVFLRVAARGSDGQMDEQVDQQRIRPAVRLSPPHSSMGYRKHSCPPRSYFLRSNPSCWNSC</sequence>
<feature type="region of interest" description="Disordered" evidence="1">
    <location>
        <begin position="81"/>
        <end position="113"/>
    </location>
</feature>
<evidence type="ECO:0000313" key="3">
    <source>
        <dbReference type="Proteomes" id="UP001331515"/>
    </source>
</evidence>
<organism evidence="2 3">
    <name type="scientific">Champsocephalus gunnari</name>
    <name type="common">Mackerel icefish</name>
    <dbReference type="NCBI Taxonomy" id="52237"/>
    <lineage>
        <taxon>Eukaryota</taxon>
        <taxon>Metazoa</taxon>
        <taxon>Chordata</taxon>
        <taxon>Craniata</taxon>
        <taxon>Vertebrata</taxon>
        <taxon>Euteleostomi</taxon>
        <taxon>Actinopterygii</taxon>
        <taxon>Neopterygii</taxon>
        <taxon>Teleostei</taxon>
        <taxon>Neoteleostei</taxon>
        <taxon>Acanthomorphata</taxon>
        <taxon>Eupercaria</taxon>
        <taxon>Perciformes</taxon>
        <taxon>Notothenioidei</taxon>
        <taxon>Channichthyidae</taxon>
        <taxon>Champsocephalus</taxon>
    </lineage>
</organism>
<protein>
    <submittedName>
        <fullName evidence="2">Uncharacterized protein</fullName>
    </submittedName>
</protein>
<name>A0AAN8E8U7_CHAGU</name>
<keyword evidence="3" id="KW-1185">Reference proteome</keyword>
<evidence type="ECO:0000313" key="2">
    <source>
        <dbReference type="EMBL" id="KAK5935605.1"/>
    </source>
</evidence>
<evidence type="ECO:0000256" key="1">
    <source>
        <dbReference type="SAM" id="MobiDB-lite"/>
    </source>
</evidence>
<dbReference type="EMBL" id="JAURVH010001513">
    <property type="protein sequence ID" value="KAK5935605.1"/>
    <property type="molecule type" value="Genomic_DNA"/>
</dbReference>
<accession>A0AAN8E8U7</accession>
<proteinExistence type="predicted"/>